<dbReference type="PANTHER" id="PTHR24127:SF1">
    <property type="entry name" value="ANKYRIN REPEAT AND EF-HAND DOMAIN-CONTAINING PROTEIN 1"/>
    <property type="match status" value="1"/>
</dbReference>
<dbReference type="CDD" id="cd00051">
    <property type="entry name" value="EFh"/>
    <property type="match status" value="1"/>
</dbReference>
<dbReference type="SUPFAM" id="SSF48403">
    <property type="entry name" value="Ankyrin repeat"/>
    <property type="match status" value="1"/>
</dbReference>
<dbReference type="InterPro" id="IPR002048">
    <property type="entry name" value="EF_hand_dom"/>
</dbReference>
<reference evidence="1 2" key="1">
    <citation type="journal article" date="2018" name="Nat. Ecol. Evol.">
        <title>Shark genomes provide insights into elasmobranch evolution and the origin of vertebrates.</title>
        <authorList>
            <person name="Hara Y"/>
            <person name="Yamaguchi K"/>
            <person name="Onimaru K"/>
            <person name="Kadota M"/>
            <person name="Koyanagi M"/>
            <person name="Keeley SD"/>
            <person name="Tatsumi K"/>
            <person name="Tanaka K"/>
            <person name="Motone F"/>
            <person name="Kageyama Y"/>
            <person name="Nozu R"/>
            <person name="Adachi N"/>
            <person name="Nishimura O"/>
            <person name="Nakagawa R"/>
            <person name="Tanegashima C"/>
            <person name="Kiyatake I"/>
            <person name="Matsumoto R"/>
            <person name="Murakumo K"/>
            <person name="Nishida K"/>
            <person name="Terakita A"/>
            <person name="Kuratani S"/>
            <person name="Sato K"/>
            <person name="Hyodo S Kuraku.S."/>
        </authorList>
    </citation>
    <scope>NUCLEOTIDE SEQUENCE [LARGE SCALE GENOMIC DNA]</scope>
</reference>
<dbReference type="OMA" id="PESHIMR"/>
<sequence length="286" mass="32724">MSPTDIQYEGSNPKLKNLQQKTPAAAAKANGHKAVSKELRKAERLFAKYNKPNVKNPNAPWAIRLYDWALYHELALRNIFATMDRGDGTVTKEDFAAILMEKNVPMQEEEMPALMTAHDKARTGVIDINEFFKGTKYLEKVYLMSSYLPKKKKGKKAKRGKKGKLDIPIPICTLPEQYIIRREDGGPPEFMIESFKTFTDRNRFSRDNPPEHPLQDDSAWYLEKPEKVYTNINYAAKAEDMQSLKKAFFQGVPVNIHDKFFTTPLMAACADGNFTLAKYLVETKYV</sequence>
<dbReference type="AlphaFoldDB" id="A0A401QCT6"/>
<dbReference type="SUPFAM" id="SSF47473">
    <property type="entry name" value="EF-hand"/>
    <property type="match status" value="1"/>
</dbReference>
<protein>
    <submittedName>
        <fullName evidence="1">Uncharacterized protein</fullName>
    </submittedName>
</protein>
<name>A0A401QCT6_SCYTO</name>
<dbReference type="EMBL" id="BFAA01038269">
    <property type="protein sequence ID" value="GCB83166.1"/>
    <property type="molecule type" value="Genomic_DNA"/>
</dbReference>
<dbReference type="Gene3D" id="1.10.238.10">
    <property type="entry name" value="EF-hand"/>
    <property type="match status" value="1"/>
</dbReference>
<dbReference type="Proteomes" id="UP000288216">
    <property type="component" value="Unassembled WGS sequence"/>
</dbReference>
<dbReference type="InterPro" id="IPR036770">
    <property type="entry name" value="Ankyrin_rpt-contain_sf"/>
</dbReference>
<keyword evidence="2" id="KW-1185">Reference proteome</keyword>
<dbReference type="PANTHER" id="PTHR24127">
    <property type="entry name" value="ANKYRIN REPEAT AND EF-HAND DOMAIN-CONTAINING PROTEIN 1"/>
    <property type="match status" value="1"/>
</dbReference>
<dbReference type="Gene3D" id="1.25.40.20">
    <property type="entry name" value="Ankyrin repeat-containing domain"/>
    <property type="match status" value="1"/>
</dbReference>
<dbReference type="InterPro" id="IPR011992">
    <property type="entry name" value="EF-hand-dom_pair"/>
</dbReference>
<dbReference type="OrthoDB" id="539213at2759"/>
<accession>A0A401QCT6</accession>
<evidence type="ECO:0000313" key="1">
    <source>
        <dbReference type="EMBL" id="GCB83166.1"/>
    </source>
</evidence>
<proteinExistence type="predicted"/>
<dbReference type="STRING" id="75743.A0A401QCT6"/>
<dbReference type="GO" id="GO:0005509">
    <property type="term" value="F:calcium ion binding"/>
    <property type="evidence" value="ECO:0007669"/>
    <property type="project" value="InterPro"/>
</dbReference>
<organism evidence="1 2">
    <name type="scientific">Scyliorhinus torazame</name>
    <name type="common">Cloudy catshark</name>
    <name type="synonym">Catulus torazame</name>
    <dbReference type="NCBI Taxonomy" id="75743"/>
    <lineage>
        <taxon>Eukaryota</taxon>
        <taxon>Metazoa</taxon>
        <taxon>Chordata</taxon>
        <taxon>Craniata</taxon>
        <taxon>Vertebrata</taxon>
        <taxon>Chondrichthyes</taxon>
        <taxon>Elasmobranchii</taxon>
        <taxon>Galeomorphii</taxon>
        <taxon>Galeoidea</taxon>
        <taxon>Carcharhiniformes</taxon>
        <taxon>Scyliorhinidae</taxon>
        <taxon>Scyliorhinus</taxon>
    </lineage>
</organism>
<evidence type="ECO:0000313" key="2">
    <source>
        <dbReference type="Proteomes" id="UP000288216"/>
    </source>
</evidence>
<gene>
    <name evidence="1" type="ORF">scyTo_0024052</name>
</gene>
<dbReference type="InterPro" id="IPR052801">
    <property type="entry name" value="Ankyrin-EF-hand"/>
</dbReference>
<comment type="caution">
    <text evidence="1">The sequence shown here is derived from an EMBL/GenBank/DDBJ whole genome shotgun (WGS) entry which is preliminary data.</text>
</comment>